<gene>
    <name evidence="1" type="ORF">GGX14DRAFT_397160</name>
</gene>
<dbReference type="AlphaFoldDB" id="A0AAD6YAV3"/>
<accession>A0AAD6YAV3</accession>
<proteinExistence type="predicted"/>
<sequence length="283" mass="30907">MVHNSGMDETAALVTCDPPKYYGQNCRALKYGKPDTQACQSGDGCDFRAKTPNTTTSRRPAAIPMPTSHDHRARALVVGCLSRRPPPAPPPAARRLAAWPPPAARHMSGRPPNVLNQHTKIPVTLVAYSYIITVLKARMKNFHFWLFFAPNPCARLGIGTGSPYPRGYTGFTRAGTGMGSVGYTRVTRGFLNPLKLLLHTRTLPAGKPVPVPAGTGTQPPRVRVRVVAGMPTGLPVPMPMHGFTKLYKLRELTGITRRGSQSGGGICNEHRHKYYQYILVVYS</sequence>
<evidence type="ECO:0000313" key="1">
    <source>
        <dbReference type="EMBL" id="KAJ7206353.1"/>
    </source>
</evidence>
<protein>
    <submittedName>
        <fullName evidence="1">Uncharacterized protein</fullName>
    </submittedName>
</protein>
<evidence type="ECO:0000313" key="2">
    <source>
        <dbReference type="Proteomes" id="UP001219525"/>
    </source>
</evidence>
<dbReference type="Proteomes" id="UP001219525">
    <property type="component" value="Unassembled WGS sequence"/>
</dbReference>
<comment type="caution">
    <text evidence="1">The sequence shown here is derived from an EMBL/GenBank/DDBJ whole genome shotgun (WGS) entry which is preliminary data.</text>
</comment>
<reference evidence="1" key="1">
    <citation type="submission" date="2023-03" db="EMBL/GenBank/DDBJ databases">
        <title>Massive genome expansion in bonnet fungi (Mycena s.s.) driven by repeated elements and novel gene families across ecological guilds.</title>
        <authorList>
            <consortium name="Lawrence Berkeley National Laboratory"/>
            <person name="Harder C.B."/>
            <person name="Miyauchi S."/>
            <person name="Viragh M."/>
            <person name="Kuo A."/>
            <person name="Thoen E."/>
            <person name="Andreopoulos B."/>
            <person name="Lu D."/>
            <person name="Skrede I."/>
            <person name="Drula E."/>
            <person name="Henrissat B."/>
            <person name="Morin E."/>
            <person name="Kohler A."/>
            <person name="Barry K."/>
            <person name="LaButti K."/>
            <person name="Morin E."/>
            <person name="Salamov A."/>
            <person name="Lipzen A."/>
            <person name="Mereny Z."/>
            <person name="Hegedus B."/>
            <person name="Baldrian P."/>
            <person name="Stursova M."/>
            <person name="Weitz H."/>
            <person name="Taylor A."/>
            <person name="Grigoriev I.V."/>
            <person name="Nagy L.G."/>
            <person name="Martin F."/>
            <person name="Kauserud H."/>
        </authorList>
    </citation>
    <scope>NUCLEOTIDE SEQUENCE</scope>
    <source>
        <strain evidence="1">9144</strain>
    </source>
</reference>
<organism evidence="1 2">
    <name type="scientific">Mycena pura</name>
    <dbReference type="NCBI Taxonomy" id="153505"/>
    <lineage>
        <taxon>Eukaryota</taxon>
        <taxon>Fungi</taxon>
        <taxon>Dikarya</taxon>
        <taxon>Basidiomycota</taxon>
        <taxon>Agaricomycotina</taxon>
        <taxon>Agaricomycetes</taxon>
        <taxon>Agaricomycetidae</taxon>
        <taxon>Agaricales</taxon>
        <taxon>Marasmiineae</taxon>
        <taxon>Mycenaceae</taxon>
        <taxon>Mycena</taxon>
    </lineage>
</organism>
<keyword evidence="2" id="KW-1185">Reference proteome</keyword>
<name>A0AAD6YAV3_9AGAR</name>
<dbReference type="EMBL" id="JARJCW010000040">
    <property type="protein sequence ID" value="KAJ7206353.1"/>
    <property type="molecule type" value="Genomic_DNA"/>
</dbReference>